<organism evidence="1">
    <name type="scientific">Timema monikensis</name>
    <dbReference type="NCBI Taxonomy" id="170555"/>
    <lineage>
        <taxon>Eukaryota</taxon>
        <taxon>Metazoa</taxon>
        <taxon>Ecdysozoa</taxon>
        <taxon>Arthropoda</taxon>
        <taxon>Hexapoda</taxon>
        <taxon>Insecta</taxon>
        <taxon>Pterygota</taxon>
        <taxon>Neoptera</taxon>
        <taxon>Polyneoptera</taxon>
        <taxon>Phasmatodea</taxon>
        <taxon>Timematodea</taxon>
        <taxon>Timematoidea</taxon>
        <taxon>Timematidae</taxon>
        <taxon>Timema</taxon>
    </lineage>
</organism>
<protein>
    <submittedName>
        <fullName evidence="1">Uncharacterized protein</fullName>
    </submittedName>
</protein>
<accession>A0A7R9HRD6</accession>
<reference evidence="1" key="1">
    <citation type="submission" date="2020-11" db="EMBL/GenBank/DDBJ databases">
        <authorList>
            <person name="Tran Van P."/>
        </authorList>
    </citation>
    <scope>NUCLEOTIDE SEQUENCE</scope>
</reference>
<dbReference type="AlphaFoldDB" id="A0A7R9HRD6"/>
<gene>
    <name evidence="1" type="ORF">TMSB3V08_LOCUS6572</name>
</gene>
<name>A0A7R9HRD6_9NEOP</name>
<evidence type="ECO:0000313" key="1">
    <source>
        <dbReference type="EMBL" id="CAD7429796.1"/>
    </source>
</evidence>
<proteinExistence type="predicted"/>
<sequence length="64" mass="7236">MERSLTNSMSADLMFLSMIVFGIYEQKHLMINKDGSMYLKLTRAQFGSKICDQPLGLVVSAPDY</sequence>
<dbReference type="EMBL" id="OB794227">
    <property type="protein sequence ID" value="CAD7429796.1"/>
    <property type="molecule type" value="Genomic_DNA"/>
</dbReference>